<dbReference type="EMBL" id="JAXCGZ010010679">
    <property type="protein sequence ID" value="KAK7075446.1"/>
    <property type="molecule type" value="Genomic_DNA"/>
</dbReference>
<evidence type="ECO:0000256" key="1">
    <source>
        <dbReference type="SAM" id="MobiDB-lite"/>
    </source>
</evidence>
<proteinExistence type="predicted"/>
<feature type="compositionally biased region" description="Polar residues" evidence="1">
    <location>
        <begin position="1"/>
        <end position="16"/>
    </location>
</feature>
<gene>
    <name evidence="2" type="ORF">SK128_005680</name>
</gene>
<feature type="compositionally biased region" description="Basic and acidic residues" evidence="1">
    <location>
        <begin position="24"/>
        <end position="38"/>
    </location>
</feature>
<keyword evidence="3" id="KW-1185">Reference proteome</keyword>
<accession>A0AAN8X3D8</accession>
<evidence type="ECO:0000313" key="2">
    <source>
        <dbReference type="EMBL" id="KAK7075446.1"/>
    </source>
</evidence>
<protein>
    <submittedName>
        <fullName evidence="2">Uncharacterized protein</fullName>
    </submittedName>
</protein>
<organism evidence="2 3">
    <name type="scientific">Halocaridina rubra</name>
    <name type="common">Hawaiian red shrimp</name>
    <dbReference type="NCBI Taxonomy" id="373956"/>
    <lineage>
        <taxon>Eukaryota</taxon>
        <taxon>Metazoa</taxon>
        <taxon>Ecdysozoa</taxon>
        <taxon>Arthropoda</taxon>
        <taxon>Crustacea</taxon>
        <taxon>Multicrustacea</taxon>
        <taxon>Malacostraca</taxon>
        <taxon>Eumalacostraca</taxon>
        <taxon>Eucarida</taxon>
        <taxon>Decapoda</taxon>
        <taxon>Pleocyemata</taxon>
        <taxon>Caridea</taxon>
        <taxon>Atyoidea</taxon>
        <taxon>Atyidae</taxon>
        <taxon>Halocaridina</taxon>
    </lineage>
</organism>
<feature type="compositionally biased region" description="Low complexity" evidence="1">
    <location>
        <begin position="40"/>
        <end position="58"/>
    </location>
</feature>
<feature type="region of interest" description="Disordered" evidence="1">
    <location>
        <begin position="1"/>
        <end position="100"/>
    </location>
</feature>
<name>A0AAN8X3D8_HALRR</name>
<sequence>MDPSQGSTGQEVSSMNVLHYSNLKNHDLPSDFKTEGYRKSFSYSSSSGDTSFQTQQSQYHHMQGRESLPHESHYENDQHPPSEGSSASFFLGRDEGESTE</sequence>
<comment type="caution">
    <text evidence="2">The sequence shown here is derived from an EMBL/GenBank/DDBJ whole genome shotgun (WGS) entry which is preliminary data.</text>
</comment>
<dbReference type="AlphaFoldDB" id="A0AAN8X3D8"/>
<feature type="compositionally biased region" description="Basic and acidic residues" evidence="1">
    <location>
        <begin position="63"/>
        <end position="80"/>
    </location>
</feature>
<evidence type="ECO:0000313" key="3">
    <source>
        <dbReference type="Proteomes" id="UP001381693"/>
    </source>
</evidence>
<reference evidence="2 3" key="1">
    <citation type="submission" date="2023-11" db="EMBL/GenBank/DDBJ databases">
        <title>Halocaridina rubra genome assembly.</title>
        <authorList>
            <person name="Smith C."/>
        </authorList>
    </citation>
    <scope>NUCLEOTIDE SEQUENCE [LARGE SCALE GENOMIC DNA]</scope>
    <source>
        <strain evidence="2">EP-1</strain>
        <tissue evidence="2">Whole</tissue>
    </source>
</reference>
<dbReference type="Proteomes" id="UP001381693">
    <property type="component" value="Unassembled WGS sequence"/>
</dbReference>